<evidence type="ECO:0000313" key="12">
    <source>
        <dbReference type="EMBL" id="RDW17330.1"/>
    </source>
</evidence>
<dbReference type="PIRSF" id="PIRSF000196">
    <property type="entry name" value="Pro_dehydrog"/>
    <property type="match status" value="1"/>
</dbReference>
<dbReference type="Gene3D" id="3.20.20.220">
    <property type="match status" value="1"/>
</dbReference>
<name>A0A3D8PMK8_9BACI</name>
<feature type="binding site" evidence="10">
    <location>
        <begin position="222"/>
        <end position="223"/>
    </location>
    <ligand>
        <name>FAD</name>
        <dbReference type="ChEBI" id="CHEBI:57692"/>
    </ligand>
</feature>
<dbReference type="OrthoDB" id="9773461at2"/>
<dbReference type="InterPro" id="IPR002872">
    <property type="entry name" value="Proline_DH_dom"/>
</dbReference>
<evidence type="ECO:0000256" key="10">
    <source>
        <dbReference type="PIRSR" id="PIRSR000196-2"/>
    </source>
</evidence>
<dbReference type="SUPFAM" id="SSF51730">
    <property type="entry name" value="FAD-linked oxidoreductase"/>
    <property type="match status" value="1"/>
</dbReference>
<keyword evidence="7" id="KW-0642">Proline metabolism</keyword>
<feature type="binding site" evidence="10">
    <location>
        <position position="133"/>
    </location>
    <ligand>
        <name>FAD</name>
        <dbReference type="ChEBI" id="CHEBI:57692"/>
    </ligand>
</feature>
<accession>A0A3D8PMK8</accession>
<keyword evidence="3" id="KW-0285">Flavoprotein</keyword>
<evidence type="ECO:0000256" key="2">
    <source>
        <dbReference type="ARBA" id="ARBA00012695"/>
    </source>
</evidence>
<feature type="binding site" evidence="10">
    <location>
        <position position="197"/>
    </location>
    <ligand>
        <name>FAD</name>
        <dbReference type="ChEBI" id="CHEBI:57692"/>
    </ligand>
</feature>
<dbReference type="InterPro" id="IPR015659">
    <property type="entry name" value="Proline_oxidase"/>
</dbReference>
<evidence type="ECO:0000313" key="13">
    <source>
        <dbReference type="Proteomes" id="UP000257143"/>
    </source>
</evidence>
<dbReference type="Proteomes" id="UP000257143">
    <property type="component" value="Unassembled WGS sequence"/>
</dbReference>
<feature type="domain" description="Proline dehydrogenase" evidence="11">
    <location>
        <begin position="45"/>
        <end position="292"/>
    </location>
</feature>
<dbReference type="InterPro" id="IPR008219">
    <property type="entry name" value="PRODH_bac_arc"/>
</dbReference>
<feature type="binding site" evidence="9">
    <location>
        <position position="284"/>
    </location>
    <ligand>
        <name>substrate</name>
    </ligand>
</feature>
<feature type="binding site" evidence="9">
    <location>
        <position position="98"/>
    </location>
    <ligand>
        <name>substrate</name>
    </ligand>
</feature>
<keyword evidence="6" id="KW-0560">Oxidoreductase</keyword>
<dbReference type="InterPro" id="IPR029041">
    <property type="entry name" value="FAD-linked_oxidoreductase-like"/>
</dbReference>
<evidence type="ECO:0000256" key="1">
    <source>
        <dbReference type="ARBA" id="ARBA00004739"/>
    </source>
</evidence>
<comment type="caution">
    <text evidence="12">The sequence shown here is derived from an EMBL/GenBank/DDBJ whole genome shotgun (WGS) entry which is preliminary data.</text>
</comment>
<dbReference type="GO" id="GO:0000166">
    <property type="term" value="F:nucleotide binding"/>
    <property type="evidence" value="ECO:0007669"/>
    <property type="project" value="UniProtKB-KW"/>
</dbReference>
<feature type="binding site" evidence="9">
    <location>
        <position position="285"/>
    </location>
    <ligand>
        <name>substrate</name>
    </ligand>
</feature>
<dbReference type="PANTHER" id="PTHR13914">
    <property type="entry name" value="PROLINE OXIDASE"/>
    <property type="match status" value="1"/>
</dbReference>
<dbReference type="UniPathway" id="UPA00261">
    <property type="reaction ID" value="UER00373"/>
</dbReference>
<proteinExistence type="predicted"/>
<protein>
    <recommendedName>
        <fullName evidence="2">proline dehydrogenase</fullName>
        <ecNumber evidence="2">1.5.5.2</ecNumber>
    </recommendedName>
</protein>
<sequence length="339" mass="39229">MANVTRDFFIGLSNNKFLNDQAKRWGFRLGAEKFVAGTNIESVTNVVKKLNERGISCTIDNLGEYITEKSEAVAAKQELIKLLDKVHVEQLDCHISIKLTLLGLDIDRSFCMENAKEVLDVAKEYNIFVNFDMEDYSHYEQTLEALHQLRGIYPQIGTVIQSYLYRAEVDLEGLQDLRIRLVKGAYKETETVAYQLKEEIDRNFILLAKQRLLGDAFTSIATHDHHIINELKTFIAENKIDKNKFEFQMLYGFRTEMQYELAEAGYPFCTYIPFGTDWFAYFMRRLAERPQNLNLVLKDVFYTKEDRLKRGPIIAGAGALAISSAAIMWRRKGKREKEE</sequence>
<evidence type="ECO:0000259" key="11">
    <source>
        <dbReference type="Pfam" id="PF01619"/>
    </source>
</evidence>
<dbReference type="GO" id="GO:0010133">
    <property type="term" value="P:L-proline catabolic process to L-glutamate"/>
    <property type="evidence" value="ECO:0007669"/>
    <property type="project" value="UniProtKB-UniPathway"/>
</dbReference>
<evidence type="ECO:0000256" key="4">
    <source>
        <dbReference type="ARBA" id="ARBA00022741"/>
    </source>
</evidence>
<feature type="binding site" evidence="10">
    <location>
        <begin position="183"/>
        <end position="185"/>
    </location>
    <ligand>
        <name>FAD</name>
        <dbReference type="ChEBI" id="CHEBI:57692"/>
    </ligand>
</feature>
<evidence type="ECO:0000256" key="5">
    <source>
        <dbReference type="ARBA" id="ARBA00022827"/>
    </source>
</evidence>
<evidence type="ECO:0000256" key="9">
    <source>
        <dbReference type="PIRSR" id="PIRSR000196-1"/>
    </source>
</evidence>
<dbReference type="EC" id="1.5.5.2" evidence="2"/>
<dbReference type="GO" id="GO:0004657">
    <property type="term" value="F:proline dehydrogenase activity"/>
    <property type="evidence" value="ECO:0007669"/>
    <property type="project" value="UniProtKB-EC"/>
</dbReference>
<organism evidence="12 13">
    <name type="scientific">Oceanobacillus arenosus</name>
    <dbReference type="NCBI Taxonomy" id="1229153"/>
    <lineage>
        <taxon>Bacteria</taxon>
        <taxon>Bacillati</taxon>
        <taxon>Bacillota</taxon>
        <taxon>Bacilli</taxon>
        <taxon>Bacillales</taxon>
        <taxon>Bacillaceae</taxon>
        <taxon>Oceanobacillus</taxon>
    </lineage>
</organism>
<evidence type="ECO:0000256" key="6">
    <source>
        <dbReference type="ARBA" id="ARBA00023002"/>
    </source>
</evidence>
<gene>
    <name evidence="12" type="ORF">CWR48_14125</name>
</gene>
<evidence type="ECO:0000256" key="7">
    <source>
        <dbReference type="ARBA" id="ARBA00023062"/>
    </source>
</evidence>
<feature type="binding site" evidence="10">
    <location>
        <position position="161"/>
    </location>
    <ligand>
        <name>FAD</name>
        <dbReference type="ChEBI" id="CHEBI:57692"/>
    </ligand>
</feature>
<dbReference type="EMBL" id="PIOC01000020">
    <property type="protein sequence ID" value="RDW17330.1"/>
    <property type="molecule type" value="Genomic_DNA"/>
</dbReference>
<comment type="catalytic activity">
    <reaction evidence="8">
        <text>L-proline + a quinone = (S)-1-pyrroline-5-carboxylate + a quinol + H(+)</text>
        <dbReference type="Rhea" id="RHEA:23784"/>
        <dbReference type="ChEBI" id="CHEBI:15378"/>
        <dbReference type="ChEBI" id="CHEBI:17388"/>
        <dbReference type="ChEBI" id="CHEBI:24646"/>
        <dbReference type="ChEBI" id="CHEBI:60039"/>
        <dbReference type="ChEBI" id="CHEBI:132124"/>
        <dbReference type="EC" id="1.5.5.2"/>
    </reaction>
</comment>
<dbReference type="PANTHER" id="PTHR13914:SF0">
    <property type="entry name" value="PROLINE DEHYDROGENASE 1, MITOCHONDRIAL"/>
    <property type="match status" value="1"/>
</dbReference>
<keyword evidence="4 10" id="KW-0547">Nucleotide-binding</keyword>
<comment type="pathway">
    <text evidence="1">Amino-acid degradation; L-proline degradation into L-glutamate; L-glutamate from L-proline: step 1/2.</text>
</comment>
<evidence type="ECO:0000256" key="3">
    <source>
        <dbReference type="ARBA" id="ARBA00022630"/>
    </source>
</evidence>
<reference evidence="13" key="1">
    <citation type="submission" date="2017-11" db="EMBL/GenBank/DDBJ databases">
        <authorList>
            <person name="Zhu W."/>
        </authorList>
    </citation>
    <scope>NUCLEOTIDE SEQUENCE [LARGE SCALE GENOMIC DNA]</scope>
    <source>
        <strain evidence="13">CAU 1183</strain>
    </source>
</reference>
<keyword evidence="5 10" id="KW-0274">FAD</keyword>
<comment type="cofactor">
    <cofactor evidence="10">
        <name>FAD</name>
        <dbReference type="ChEBI" id="CHEBI:57692"/>
    </cofactor>
    <text evidence="10">Binds 1 FAD per subunit.</text>
</comment>
<dbReference type="AlphaFoldDB" id="A0A3D8PMK8"/>
<dbReference type="RefSeq" id="WP_115773908.1">
    <property type="nucleotide sequence ID" value="NZ_PIOC01000020.1"/>
</dbReference>
<evidence type="ECO:0000256" key="8">
    <source>
        <dbReference type="ARBA" id="ARBA00048779"/>
    </source>
</evidence>
<dbReference type="Pfam" id="PF01619">
    <property type="entry name" value="Pro_dh"/>
    <property type="match status" value="1"/>
</dbReference>
<keyword evidence="13" id="KW-1185">Reference proteome</keyword>